<dbReference type="InterPro" id="IPR036565">
    <property type="entry name" value="Mur-like_cat_sf"/>
</dbReference>
<proteinExistence type="inferred from homology"/>
<keyword evidence="4 10" id="KW-0547">Nucleotide-binding</keyword>
<dbReference type="InterPro" id="IPR035911">
    <property type="entry name" value="MurE/MurF_N"/>
</dbReference>
<dbReference type="InterPro" id="IPR005863">
    <property type="entry name" value="UDP-N-AcMur_synth"/>
</dbReference>
<accession>A0A0C5VID1</accession>
<dbReference type="HAMAP" id="MF_02019">
    <property type="entry name" value="MurF"/>
    <property type="match status" value="1"/>
</dbReference>
<dbReference type="Gene3D" id="3.90.190.20">
    <property type="entry name" value="Mur ligase, C-terminal domain"/>
    <property type="match status" value="1"/>
</dbReference>
<dbReference type="GO" id="GO:0005737">
    <property type="term" value="C:cytoplasm"/>
    <property type="evidence" value="ECO:0007669"/>
    <property type="project" value="UniProtKB-SubCell"/>
</dbReference>
<dbReference type="PANTHER" id="PTHR43024">
    <property type="entry name" value="UDP-N-ACETYLMURAMOYL-TRIPEPTIDE--D-ALANYL-D-ALANINE LIGASE"/>
    <property type="match status" value="1"/>
</dbReference>
<dbReference type="SUPFAM" id="SSF53623">
    <property type="entry name" value="MurD-like peptide ligases, catalytic domain"/>
    <property type="match status" value="1"/>
</dbReference>
<dbReference type="Pfam" id="PF01225">
    <property type="entry name" value="Mur_ligase"/>
    <property type="match status" value="1"/>
</dbReference>
<dbReference type="InterPro" id="IPR036615">
    <property type="entry name" value="Mur_ligase_C_dom_sf"/>
</dbReference>
<dbReference type="GO" id="GO:0008766">
    <property type="term" value="F:UDP-N-acetylmuramoylalanyl-D-glutamyl-2,6-diaminopimelate-D-alanyl-D-alanine ligase activity"/>
    <property type="evidence" value="ECO:0007669"/>
    <property type="project" value="RHEA"/>
</dbReference>
<feature type="domain" description="Mur ligase N-terminal catalytic" evidence="12">
    <location>
        <begin position="26"/>
        <end position="82"/>
    </location>
</feature>
<evidence type="ECO:0000256" key="11">
    <source>
        <dbReference type="RuleBase" id="RU004136"/>
    </source>
</evidence>
<dbReference type="InterPro" id="IPR004101">
    <property type="entry name" value="Mur_ligase_C"/>
</dbReference>
<dbReference type="STRING" id="1445510.YC6258_02389"/>
<dbReference type="AlphaFoldDB" id="A0A0C5VID1"/>
<dbReference type="NCBIfam" id="TIGR01143">
    <property type="entry name" value="murF"/>
    <property type="match status" value="1"/>
</dbReference>
<keyword evidence="6 10" id="KW-0133">Cell shape</keyword>
<dbReference type="Proteomes" id="UP000032266">
    <property type="component" value="Chromosome"/>
</dbReference>
<gene>
    <name evidence="10" type="primary">murF</name>
    <name evidence="15" type="ORF">YC6258_02389</name>
</gene>
<keyword evidence="3 10" id="KW-0132">Cell division</keyword>
<feature type="domain" description="Mur ligase C-terminal" evidence="13">
    <location>
        <begin position="321"/>
        <end position="432"/>
    </location>
</feature>
<dbReference type="GO" id="GO:0009252">
    <property type="term" value="P:peptidoglycan biosynthetic process"/>
    <property type="evidence" value="ECO:0007669"/>
    <property type="project" value="UniProtKB-UniRule"/>
</dbReference>
<dbReference type="KEGG" id="gsn:YC6258_02389"/>
<keyword evidence="9 10" id="KW-0961">Cell wall biogenesis/degradation</keyword>
<keyword evidence="7 10" id="KW-0573">Peptidoglycan synthesis</keyword>
<dbReference type="PATRIC" id="fig|1445510.3.peg.2345"/>
<keyword evidence="2 10" id="KW-0436">Ligase</keyword>
<comment type="catalytic activity">
    <reaction evidence="10 11">
        <text>D-alanyl-D-alanine + UDP-N-acetyl-alpha-D-muramoyl-L-alanyl-gamma-D-glutamyl-meso-2,6-diaminopimelate + ATP = UDP-N-acetyl-alpha-D-muramoyl-L-alanyl-gamma-D-glutamyl-meso-2,6-diaminopimeloyl-D-alanyl-D-alanine + ADP + phosphate + H(+)</text>
        <dbReference type="Rhea" id="RHEA:28374"/>
        <dbReference type="ChEBI" id="CHEBI:15378"/>
        <dbReference type="ChEBI" id="CHEBI:30616"/>
        <dbReference type="ChEBI" id="CHEBI:43474"/>
        <dbReference type="ChEBI" id="CHEBI:57822"/>
        <dbReference type="ChEBI" id="CHEBI:61386"/>
        <dbReference type="ChEBI" id="CHEBI:83905"/>
        <dbReference type="ChEBI" id="CHEBI:456216"/>
        <dbReference type="EC" id="6.3.2.10"/>
    </reaction>
</comment>
<comment type="pathway">
    <text evidence="10 11">Cell wall biogenesis; peptidoglycan biosynthesis.</text>
</comment>
<dbReference type="GO" id="GO:0071555">
    <property type="term" value="P:cell wall organization"/>
    <property type="evidence" value="ECO:0007669"/>
    <property type="project" value="UniProtKB-KW"/>
</dbReference>
<dbReference type="GO" id="GO:0047480">
    <property type="term" value="F:UDP-N-acetylmuramoyl-tripeptide-D-alanyl-D-alanine ligase activity"/>
    <property type="evidence" value="ECO:0007669"/>
    <property type="project" value="UniProtKB-UniRule"/>
</dbReference>
<dbReference type="InterPro" id="IPR013221">
    <property type="entry name" value="Mur_ligase_cen"/>
</dbReference>
<evidence type="ECO:0000256" key="4">
    <source>
        <dbReference type="ARBA" id="ARBA00022741"/>
    </source>
</evidence>
<dbReference type="HOGENOM" id="CLU_031507_4_0_6"/>
<dbReference type="GO" id="GO:0008360">
    <property type="term" value="P:regulation of cell shape"/>
    <property type="evidence" value="ECO:0007669"/>
    <property type="project" value="UniProtKB-KW"/>
</dbReference>
<name>A0A0C5VID1_9GAMM</name>
<evidence type="ECO:0000256" key="8">
    <source>
        <dbReference type="ARBA" id="ARBA00023306"/>
    </source>
</evidence>
<sequence>MIRAFSLSELQQIIPGATLKGKDVAVTSISTDSRSLKAGETYLALKGLHFDGHQFVTQCIEKGAVAIVVEQPYDIDVAQLIVPDGLVALSLIAQLNRRLCTGKVLGLTGSAGKTSTKEMLLSVCSLRGNAIATQANLNNNIGVPFTLLRISRSTEFAIIEMGTNTPGEINFSSRCSEPDIGLILNASEQHYEGFGSLDAIREEKSDLLNGIPQGGTVILNADDGAYKGWSQKAREKSLKVISFAVKRNDADFTAEQLASDENGKFSFRLRAGKEAVRIALNVAGRHQVSNALACAAMAYTAGVNLATIQKGLEYFVGVTKRLEVLNGIRETCIYNDTYNASPASVYAGLDLMADIAGRTIAVLGDMAELGGESISLHKAISHYAERKADLVFFYGPQFASAAVHNVYLDKPELIRAVKAALRKGDRILVKGANCMKMQDVVNALIPESAQ</sequence>
<evidence type="ECO:0000313" key="16">
    <source>
        <dbReference type="Proteomes" id="UP000032266"/>
    </source>
</evidence>
<evidence type="ECO:0000256" key="2">
    <source>
        <dbReference type="ARBA" id="ARBA00022598"/>
    </source>
</evidence>
<dbReference type="RefSeq" id="WP_044616956.1">
    <property type="nucleotide sequence ID" value="NZ_CP007142.1"/>
</dbReference>
<dbReference type="GO" id="GO:0005524">
    <property type="term" value="F:ATP binding"/>
    <property type="evidence" value="ECO:0007669"/>
    <property type="project" value="UniProtKB-UniRule"/>
</dbReference>
<dbReference type="UniPathway" id="UPA00219"/>
<dbReference type="GO" id="GO:0051301">
    <property type="term" value="P:cell division"/>
    <property type="evidence" value="ECO:0007669"/>
    <property type="project" value="UniProtKB-KW"/>
</dbReference>
<dbReference type="SUPFAM" id="SSF53244">
    <property type="entry name" value="MurD-like peptide ligases, peptide-binding domain"/>
    <property type="match status" value="1"/>
</dbReference>
<evidence type="ECO:0000259" key="13">
    <source>
        <dbReference type="Pfam" id="PF02875"/>
    </source>
</evidence>
<dbReference type="Gene3D" id="3.40.1190.10">
    <property type="entry name" value="Mur-like, catalytic domain"/>
    <property type="match status" value="1"/>
</dbReference>
<comment type="similarity">
    <text evidence="10">Belongs to the MurCDEF family. MurF subfamily.</text>
</comment>
<evidence type="ECO:0000259" key="12">
    <source>
        <dbReference type="Pfam" id="PF01225"/>
    </source>
</evidence>
<evidence type="ECO:0000256" key="10">
    <source>
        <dbReference type="HAMAP-Rule" id="MF_02019"/>
    </source>
</evidence>
<evidence type="ECO:0000256" key="7">
    <source>
        <dbReference type="ARBA" id="ARBA00022984"/>
    </source>
</evidence>
<evidence type="ECO:0000313" key="15">
    <source>
        <dbReference type="EMBL" id="AJQ94427.1"/>
    </source>
</evidence>
<dbReference type="SUPFAM" id="SSF63418">
    <property type="entry name" value="MurE/MurF N-terminal domain"/>
    <property type="match status" value="1"/>
</dbReference>
<comment type="function">
    <text evidence="10 11">Involved in cell wall formation. Catalyzes the final step in the synthesis of UDP-N-acetylmuramoyl-pentapeptide, the precursor of murein.</text>
</comment>
<evidence type="ECO:0000256" key="6">
    <source>
        <dbReference type="ARBA" id="ARBA00022960"/>
    </source>
</evidence>
<comment type="subcellular location">
    <subcellularLocation>
        <location evidence="10 11">Cytoplasm</location>
    </subcellularLocation>
</comment>
<keyword evidence="1 10" id="KW-0963">Cytoplasm</keyword>
<evidence type="ECO:0000256" key="1">
    <source>
        <dbReference type="ARBA" id="ARBA00022490"/>
    </source>
</evidence>
<evidence type="ECO:0000256" key="3">
    <source>
        <dbReference type="ARBA" id="ARBA00022618"/>
    </source>
</evidence>
<protein>
    <recommendedName>
        <fullName evidence="10 11">UDP-N-acetylmuramoyl-tripeptide--D-alanyl-D-alanine ligase</fullName>
        <ecNumber evidence="10 11">6.3.2.10</ecNumber>
    </recommendedName>
    <alternativeName>
        <fullName evidence="10">D-alanyl-D-alanine-adding enzyme</fullName>
    </alternativeName>
</protein>
<evidence type="ECO:0000256" key="5">
    <source>
        <dbReference type="ARBA" id="ARBA00022840"/>
    </source>
</evidence>
<dbReference type="PANTHER" id="PTHR43024:SF1">
    <property type="entry name" value="UDP-N-ACETYLMURAMOYL-TRIPEPTIDE--D-ALANYL-D-ALANINE LIGASE"/>
    <property type="match status" value="1"/>
</dbReference>
<dbReference type="Pfam" id="PF02875">
    <property type="entry name" value="Mur_ligase_C"/>
    <property type="match status" value="1"/>
</dbReference>
<reference evidence="15 16" key="1">
    <citation type="submission" date="2014-01" db="EMBL/GenBank/DDBJ databases">
        <title>Full genme sequencing of cellulolytic bacterium Gynuella sunshinyii YC6258T gen. nov., sp. nov.</title>
        <authorList>
            <person name="Khan H."/>
            <person name="Chung E.J."/>
            <person name="Chung Y.R."/>
        </authorList>
    </citation>
    <scope>NUCLEOTIDE SEQUENCE [LARGE SCALE GENOMIC DNA]</scope>
    <source>
        <strain evidence="15 16">YC6258</strain>
    </source>
</reference>
<keyword evidence="5 10" id="KW-0067">ATP-binding</keyword>
<evidence type="ECO:0000256" key="9">
    <source>
        <dbReference type="ARBA" id="ARBA00023316"/>
    </source>
</evidence>
<dbReference type="EC" id="6.3.2.10" evidence="10 11"/>
<dbReference type="Pfam" id="PF08245">
    <property type="entry name" value="Mur_ligase_M"/>
    <property type="match status" value="1"/>
</dbReference>
<keyword evidence="16" id="KW-1185">Reference proteome</keyword>
<feature type="domain" description="Mur ligase central" evidence="14">
    <location>
        <begin position="108"/>
        <end position="298"/>
    </location>
</feature>
<dbReference type="OrthoDB" id="9801978at2"/>
<dbReference type="EMBL" id="CP007142">
    <property type="protein sequence ID" value="AJQ94427.1"/>
    <property type="molecule type" value="Genomic_DNA"/>
</dbReference>
<dbReference type="Gene3D" id="3.40.1390.10">
    <property type="entry name" value="MurE/MurF, N-terminal domain"/>
    <property type="match status" value="1"/>
</dbReference>
<organism evidence="15 16">
    <name type="scientific">Gynuella sunshinyii YC6258</name>
    <dbReference type="NCBI Taxonomy" id="1445510"/>
    <lineage>
        <taxon>Bacteria</taxon>
        <taxon>Pseudomonadati</taxon>
        <taxon>Pseudomonadota</taxon>
        <taxon>Gammaproteobacteria</taxon>
        <taxon>Oceanospirillales</taxon>
        <taxon>Saccharospirillaceae</taxon>
        <taxon>Gynuella</taxon>
    </lineage>
</organism>
<dbReference type="InterPro" id="IPR000713">
    <property type="entry name" value="Mur_ligase_N"/>
</dbReference>
<feature type="binding site" evidence="10">
    <location>
        <begin position="109"/>
        <end position="115"/>
    </location>
    <ligand>
        <name>ATP</name>
        <dbReference type="ChEBI" id="CHEBI:30616"/>
    </ligand>
</feature>
<dbReference type="InterPro" id="IPR051046">
    <property type="entry name" value="MurCDEF_CellWall_CoF430Synth"/>
</dbReference>
<evidence type="ECO:0000259" key="14">
    <source>
        <dbReference type="Pfam" id="PF08245"/>
    </source>
</evidence>
<keyword evidence="8 10" id="KW-0131">Cell cycle</keyword>